<gene>
    <name evidence="1" type="ORF">XENOCAPTIV_012782</name>
</gene>
<organism evidence="1 2">
    <name type="scientific">Xenoophorus captivus</name>
    <dbReference type="NCBI Taxonomy" id="1517983"/>
    <lineage>
        <taxon>Eukaryota</taxon>
        <taxon>Metazoa</taxon>
        <taxon>Chordata</taxon>
        <taxon>Craniata</taxon>
        <taxon>Vertebrata</taxon>
        <taxon>Euteleostomi</taxon>
        <taxon>Actinopterygii</taxon>
        <taxon>Neopterygii</taxon>
        <taxon>Teleostei</taxon>
        <taxon>Neoteleostei</taxon>
        <taxon>Acanthomorphata</taxon>
        <taxon>Ovalentaria</taxon>
        <taxon>Atherinomorphae</taxon>
        <taxon>Cyprinodontiformes</taxon>
        <taxon>Goodeidae</taxon>
        <taxon>Xenoophorus</taxon>
    </lineage>
</organism>
<dbReference type="Proteomes" id="UP001434883">
    <property type="component" value="Unassembled WGS sequence"/>
</dbReference>
<accession>A0ABV0RHI9</accession>
<keyword evidence="2" id="KW-1185">Reference proteome</keyword>
<evidence type="ECO:0000313" key="2">
    <source>
        <dbReference type="Proteomes" id="UP001434883"/>
    </source>
</evidence>
<proteinExistence type="predicted"/>
<comment type="caution">
    <text evidence="1">The sequence shown here is derived from an EMBL/GenBank/DDBJ whole genome shotgun (WGS) entry which is preliminary data.</text>
</comment>
<dbReference type="EMBL" id="JAHRIN010044688">
    <property type="protein sequence ID" value="MEQ2207461.1"/>
    <property type="molecule type" value="Genomic_DNA"/>
</dbReference>
<reference evidence="1 2" key="1">
    <citation type="submission" date="2021-06" db="EMBL/GenBank/DDBJ databases">
        <authorList>
            <person name="Palmer J.M."/>
        </authorList>
    </citation>
    <scope>NUCLEOTIDE SEQUENCE [LARGE SCALE GENOMIC DNA]</scope>
    <source>
        <strain evidence="1 2">XC_2019</strain>
        <tissue evidence="1">Muscle</tissue>
    </source>
</reference>
<name>A0ABV0RHI9_9TELE</name>
<evidence type="ECO:0000313" key="1">
    <source>
        <dbReference type="EMBL" id="MEQ2207461.1"/>
    </source>
</evidence>
<protein>
    <submittedName>
        <fullName evidence="1">Uncharacterized protein</fullName>
    </submittedName>
</protein>
<sequence>MSDLFVIKQTKTKIKHTIHSLTATGGLVGLTEDPDCSAHSQAMSTHTDLRISFGPLVSIWIFFCLFGTPTRVKPTQLNPWLCSQPPVTLHGPNPLMAVYSCRKGLRPAKHLSEACNR</sequence>